<accession>A0A1D6MB47</accession>
<reference evidence="2" key="1">
    <citation type="submission" date="2015-12" db="EMBL/GenBank/DDBJ databases">
        <title>Update maize B73 reference genome by single molecule sequencing technologies.</title>
        <authorList>
            <consortium name="Maize Genome Sequencing Project"/>
            <person name="Ware D."/>
        </authorList>
    </citation>
    <scope>NUCLEOTIDE SEQUENCE</scope>
    <source>
        <tissue evidence="2">Seedling</tissue>
    </source>
</reference>
<evidence type="ECO:0000259" key="1">
    <source>
        <dbReference type="Pfam" id="PF17800"/>
    </source>
</evidence>
<dbReference type="Gene3D" id="2.60.120.340">
    <property type="entry name" value="Nucleoplasmin core domain"/>
    <property type="match status" value="1"/>
</dbReference>
<dbReference type="EMBL" id="CM000782">
    <property type="protein sequence ID" value="AQK87995.1"/>
    <property type="molecule type" value="Genomic_DNA"/>
</dbReference>
<name>A0A1D6MB47_MAIZE</name>
<feature type="domain" description="Nucleoplasmin-like" evidence="1">
    <location>
        <begin position="3"/>
        <end position="102"/>
    </location>
</feature>
<dbReference type="Pfam" id="PF17800">
    <property type="entry name" value="NPL"/>
    <property type="match status" value="1"/>
</dbReference>
<evidence type="ECO:0000313" key="2">
    <source>
        <dbReference type="EMBL" id="AQK87995.1"/>
    </source>
</evidence>
<dbReference type="AlphaFoldDB" id="A0A1D6MB47"/>
<gene>
    <name evidence="2" type="ORF">ZEAMMB73_Zm00001d038832</name>
</gene>
<protein>
    <submittedName>
        <fullName evidence="2">Histone deacetylase HDT3</fullName>
    </submittedName>
</protein>
<dbReference type="InterPro" id="IPR041232">
    <property type="entry name" value="NPL"/>
</dbReference>
<organism evidence="2">
    <name type="scientific">Zea mays</name>
    <name type="common">Maize</name>
    <dbReference type="NCBI Taxonomy" id="4577"/>
    <lineage>
        <taxon>Eukaryota</taxon>
        <taxon>Viridiplantae</taxon>
        <taxon>Streptophyta</taxon>
        <taxon>Embryophyta</taxon>
        <taxon>Tracheophyta</taxon>
        <taxon>Spermatophyta</taxon>
        <taxon>Magnoliopsida</taxon>
        <taxon>Liliopsida</taxon>
        <taxon>Poales</taxon>
        <taxon>Poaceae</taxon>
        <taxon>PACMAD clade</taxon>
        <taxon>Panicoideae</taxon>
        <taxon>Andropogonodae</taxon>
        <taxon>Andropogoneae</taxon>
        <taxon>Tripsacinae</taxon>
        <taxon>Zea</taxon>
    </lineage>
</organism>
<dbReference type="ExpressionAtlas" id="A0A1D6MB47">
    <property type="expression patterns" value="baseline and differential"/>
</dbReference>
<proteinExistence type="predicted"/>
<sequence>MEFWGLEVKPGSTVKCEPGYGFVLHLSQIAPYTYDLIWQAALGESKKSDNALMYVKIDDQKLAIGTLSVDKNPHIQFDLIFDKEFELSHTSKTTSVFFTGYKVEQPFEEDEYPFLALN</sequence>